<proteinExistence type="predicted"/>
<organism evidence="1 2">
    <name type="scientific">Lachnoclostridium phytofermentans (strain ATCC 700394 / DSM 18823 / ISDg)</name>
    <name type="common">Clostridium phytofermentans</name>
    <dbReference type="NCBI Taxonomy" id="357809"/>
    <lineage>
        <taxon>Bacteria</taxon>
        <taxon>Bacillati</taxon>
        <taxon>Bacillota</taxon>
        <taxon>Clostridia</taxon>
        <taxon>Lachnospirales</taxon>
        <taxon>Lachnospiraceae</taxon>
    </lineage>
</organism>
<dbReference type="KEGG" id="cpy:Cphy_0253"/>
<dbReference type="eggNOG" id="ENOG5033AGR">
    <property type="taxonomic scope" value="Bacteria"/>
</dbReference>
<dbReference type="EMBL" id="CP000885">
    <property type="protein sequence ID" value="ABX40640.1"/>
    <property type="molecule type" value="Genomic_DNA"/>
</dbReference>
<reference evidence="2" key="1">
    <citation type="submission" date="2007-11" db="EMBL/GenBank/DDBJ databases">
        <title>Complete genome sequence of Clostridium phytofermentans ISDg.</title>
        <authorList>
            <person name="Leschine S.B."/>
            <person name="Warnick T.A."/>
            <person name="Blanchard J.L."/>
            <person name="Schnell D.J."/>
            <person name="Petit E.L."/>
            <person name="LaTouf W.G."/>
            <person name="Copeland A."/>
            <person name="Lucas S."/>
            <person name="Lapidus A."/>
            <person name="Barry K."/>
            <person name="Glavina del Rio T."/>
            <person name="Dalin E."/>
            <person name="Tice H."/>
            <person name="Pitluck S."/>
            <person name="Kiss H."/>
            <person name="Brettin T."/>
            <person name="Bruce D."/>
            <person name="Detter J.C."/>
            <person name="Han C."/>
            <person name="Kuske C."/>
            <person name="Schmutz J."/>
            <person name="Larimer F."/>
            <person name="Land M."/>
            <person name="Hauser L."/>
            <person name="Kyrpides N."/>
            <person name="Kim E.A."/>
            <person name="Richardson P."/>
        </authorList>
    </citation>
    <scope>NUCLEOTIDE SEQUENCE [LARGE SCALE GENOMIC DNA]</scope>
    <source>
        <strain evidence="2">ATCC 700394 / DSM 18823 / ISDg</strain>
    </source>
</reference>
<accession>A9KS09</accession>
<dbReference type="STRING" id="357809.Cphy_0253"/>
<evidence type="ECO:0000313" key="1">
    <source>
        <dbReference type="EMBL" id="ABX40640.1"/>
    </source>
</evidence>
<dbReference type="HOGENOM" id="CLU_189781_3_2_9"/>
<dbReference type="Pfam" id="PF14070">
    <property type="entry name" value="YjfB_motility"/>
    <property type="match status" value="1"/>
</dbReference>
<gene>
    <name evidence="1" type="ordered locus">Cphy_0253</name>
</gene>
<protein>
    <recommendedName>
        <fullName evidence="3">Motility protein</fullName>
    </recommendedName>
</protein>
<dbReference type="Proteomes" id="UP000000370">
    <property type="component" value="Chromosome"/>
</dbReference>
<dbReference type="RefSeq" id="WP_012198283.1">
    <property type="nucleotide sequence ID" value="NC_010001.1"/>
</dbReference>
<name>A9KS09_LACP7</name>
<dbReference type="AlphaFoldDB" id="A9KS09"/>
<keyword evidence="2" id="KW-1185">Reference proteome</keyword>
<dbReference type="OrthoDB" id="1924973at2"/>
<evidence type="ECO:0000313" key="2">
    <source>
        <dbReference type="Proteomes" id="UP000000370"/>
    </source>
</evidence>
<dbReference type="InterPro" id="IPR025906">
    <property type="entry name" value="YjfB_motility"/>
</dbReference>
<evidence type="ECO:0008006" key="3">
    <source>
        <dbReference type="Google" id="ProtNLM"/>
    </source>
</evidence>
<sequence>MDIAALSMANSQANLMTQVNTAVLAMNLSSIKEMGENITKLMEQSVTPNLGQTIDVTC</sequence>